<sequence length="172" mass="19217">MIMAELTAQILVNGSYLLLLQENDRPNWQCIHLPRRGQDIRPTITWVPSKVENIFKDGLLMIAIHCLADEEIIKRAKSMSKEIMNNFVNVGSLTDEQLSELHAMNRKHSDGCYNCGSDSATRKLMYLDITLSESGSSIGGPETQKELKQHHASASIGKLSFVKGTESVDSWV</sequence>
<gene>
    <name evidence="1" type="ORF">METZ01_LOCUS225047</name>
</gene>
<name>A0A382GC83_9ZZZZ</name>
<protein>
    <submittedName>
        <fullName evidence="1">Uncharacterized protein</fullName>
    </submittedName>
</protein>
<accession>A0A382GC83</accession>
<reference evidence="1" key="1">
    <citation type="submission" date="2018-05" db="EMBL/GenBank/DDBJ databases">
        <authorList>
            <person name="Lanie J.A."/>
            <person name="Ng W.-L."/>
            <person name="Kazmierczak K.M."/>
            <person name="Andrzejewski T.M."/>
            <person name="Davidsen T.M."/>
            <person name="Wayne K.J."/>
            <person name="Tettelin H."/>
            <person name="Glass J.I."/>
            <person name="Rusch D."/>
            <person name="Podicherti R."/>
            <person name="Tsui H.-C.T."/>
            <person name="Winkler M.E."/>
        </authorList>
    </citation>
    <scope>NUCLEOTIDE SEQUENCE</scope>
</reference>
<evidence type="ECO:0000313" key="1">
    <source>
        <dbReference type="EMBL" id="SVB72193.1"/>
    </source>
</evidence>
<dbReference type="EMBL" id="UINC01054457">
    <property type="protein sequence ID" value="SVB72193.1"/>
    <property type="molecule type" value="Genomic_DNA"/>
</dbReference>
<proteinExistence type="predicted"/>
<dbReference type="AlphaFoldDB" id="A0A382GC83"/>
<organism evidence="1">
    <name type="scientific">marine metagenome</name>
    <dbReference type="NCBI Taxonomy" id="408172"/>
    <lineage>
        <taxon>unclassified sequences</taxon>
        <taxon>metagenomes</taxon>
        <taxon>ecological metagenomes</taxon>
    </lineage>
</organism>